<feature type="transmembrane region" description="Helical" evidence="1">
    <location>
        <begin position="25"/>
        <end position="43"/>
    </location>
</feature>
<evidence type="ECO:0000313" key="3">
    <source>
        <dbReference type="Proteomes" id="UP000030002"/>
    </source>
</evidence>
<dbReference type="EMBL" id="AVPJ01000008">
    <property type="protein sequence ID" value="KGN32096.1"/>
    <property type="molecule type" value="Genomic_DNA"/>
</dbReference>
<dbReference type="Proteomes" id="UP000030002">
    <property type="component" value="Unassembled WGS sequence"/>
</dbReference>
<dbReference type="STRING" id="1385520.N802_10885"/>
<dbReference type="InterPro" id="IPR025338">
    <property type="entry name" value="DUF4244"/>
</dbReference>
<accession>A0A0A0J915</accession>
<keyword evidence="1" id="KW-0812">Transmembrane</keyword>
<protein>
    <recommendedName>
        <fullName evidence="4">DUF4244 domain-containing protein</fullName>
    </recommendedName>
</protein>
<comment type="caution">
    <text evidence="2">The sequence shown here is derived from an EMBL/GenBank/DDBJ whole genome shotgun (WGS) entry which is preliminary data.</text>
</comment>
<keyword evidence="3" id="KW-1185">Reference proteome</keyword>
<dbReference type="eggNOG" id="ENOG5033B4A">
    <property type="taxonomic scope" value="Bacteria"/>
</dbReference>
<dbReference type="AlphaFoldDB" id="A0A0A0J915"/>
<gene>
    <name evidence="2" type="ORF">N802_10885</name>
</gene>
<sequence>MTQHLSRRWTALKSRSEAGMTTAEYAVGTLAACAFAAVLMLVVRSEPVKAALAKVITAALGTGA</sequence>
<reference evidence="2 3" key="1">
    <citation type="submission" date="2013-08" db="EMBL/GenBank/DDBJ databases">
        <title>The genome sequence of Knoellia sinensis.</title>
        <authorList>
            <person name="Zhu W."/>
            <person name="Wang G."/>
        </authorList>
    </citation>
    <scope>NUCLEOTIDE SEQUENCE [LARGE SCALE GENOMIC DNA]</scope>
    <source>
        <strain evidence="2 3">KCTC 19936</strain>
    </source>
</reference>
<keyword evidence="1" id="KW-1133">Transmembrane helix</keyword>
<dbReference type="OrthoDB" id="3748241at2"/>
<keyword evidence="1" id="KW-0472">Membrane</keyword>
<proteinExistence type="predicted"/>
<dbReference type="RefSeq" id="WP_035916397.1">
    <property type="nucleotide sequence ID" value="NZ_AVPJ01000008.1"/>
</dbReference>
<organism evidence="2 3">
    <name type="scientific">Knoellia sinensis KCTC 19936</name>
    <dbReference type="NCBI Taxonomy" id="1385520"/>
    <lineage>
        <taxon>Bacteria</taxon>
        <taxon>Bacillati</taxon>
        <taxon>Actinomycetota</taxon>
        <taxon>Actinomycetes</taxon>
        <taxon>Micrococcales</taxon>
        <taxon>Intrasporangiaceae</taxon>
        <taxon>Knoellia</taxon>
    </lineage>
</organism>
<evidence type="ECO:0000313" key="2">
    <source>
        <dbReference type="EMBL" id="KGN32096.1"/>
    </source>
</evidence>
<dbReference type="Pfam" id="PF14029">
    <property type="entry name" value="DUF4244"/>
    <property type="match status" value="1"/>
</dbReference>
<evidence type="ECO:0008006" key="4">
    <source>
        <dbReference type="Google" id="ProtNLM"/>
    </source>
</evidence>
<evidence type="ECO:0000256" key="1">
    <source>
        <dbReference type="SAM" id="Phobius"/>
    </source>
</evidence>
<name>A0A0A0J915_9MICO</name>